<dbReference type="STRING" id="299467.A0A443SBI5"/>
<evidence type="ECO:0000256" key="1">
    <source>
        <dbReference type="ARBA" id="ARBA00022692"/>
    </source>
</evidence>
<dbReference type="InterPro" id="IPR036259">
    <property type="entry name" value="MFS_trans_sf"/>
</dbReference>
<feature type="transmembrane region" description="Helical" evidence="4">
    <location>
        <begin position="176"/>
        <end position="195"/>
    </location>
</feature>
<keyword evidence="1 4" id="KW-0812">Transmembrane</keyword>
<feature type="transmembrane region" description="Helical" evidence="4">
    <location>
        <begin position="104"/>
        <end position="128"/>
    </location>
</feature>
<dbReference type="VEuPathDB" id="VectorBase:LDEU007132"/>
<proteinExistence type="predicted"/>
<organism evidence="5 6">
    <name type="scientific">Leptotrombidium deliense</name>
    <dbReference type="NCBI Taxonomy" id="299467"/>
    <lineage>
        <taxon>Eukaryota</taxon>
        <taxon>Metazoa</taxon>
        <taxon>Ecdysozoa</taxon>
        <taxon>Arthropoda</taxon>
        <taxon>Chelicerata</taxon>
        <taxon>Arachnida</taxon>
        <taxon>Acari</taxon>
        <taxon>Acariformes</taxon>
        <taxon>Trombidiformes</taxon>
        <taxon>Prostigmata</taxon>
        <taxon>Anystina</taxon>
        <taxon>Parasitengona</taxon>
        <taxon>Trombiculoidea</taxon>
        <taxon>Trombiculidae</taxon>
        <taxon>Leptotrombidium</taxon>
    </lineage>
</organism>
<dbReference type="OrthoDB" id="6510368at2759"/>
<sequence>MWGKESNPYLQCLHAFWALGSALSPLIAAPFLASGNQYPNFITIPFTIGGLILFASSVTAFYFELFTPYKTRNRSLEAKVEIPEILVNNESNEKGVEIRKKLRFYNLACILLGSLLLCFYCGSEYNIFSYLPTFLIELPLKISKQTTAMMSATFGAMFTLFRFISILVATKVQTSTMLYISLADLILAYLLLLFAHESVVAIWISIVFIGIGCSSVFASIYAFIEQRINITNVIASIFMMSCAIISIVWPIIIGNHVDRNPMIFVNGKIYPGLTPLKWRHWIKFCQTYFAY</sequence>
<dbReference type="Pfam" id="PF07690">
    <property type="entry name" value="MFS_1"/>
    <property type="match status" value="1"/>
</dbReference>
<accession>A0A443SBI5</accession>
<dbReference type="Proteomes" id="UP000288716">
    <property type="component" value="Unassembled WGS sequence"/>
</dbReference>
<evidence type="ECO:0000256" key="3">
    <source>
        <dbReference type="ARBA" id="ARBA00023136"/>
    </source>
</evidence>
<feature type="transmembrane region" description="Helical" evidence="4">
    <location>
        <begin position="148"/>
        <end position="169"/>
    </location>
</feature>
<evidence type="ECO:0000256" key="4">
    <source>
        <dbReference type="SAM" id="Phobius"/>
    </source>
</evidence>
<feature type="transmembrane region" description="Helical" evidence="4">
    <location>
        <begin position="201"/>
        <end position="223"/>
    </location>
</feature>
<protein>
    <submittedName>
        <fullName evidence="5">Sodium-dependent glucose transporter 1-like protein</fullName>
    </submittedName>
</protein>
<keyword evidence="5" id="KW-0762">Sugar transport</keyword>
<name>A0A443SBI5_9ACAR</name>
<dbReference type="EMBL" id="NCKV01004278">
    <property type="protein sequence ID" value="RWS24908.1"/>
    <property type="molecule type" value="Genomic_DNA"/>
</dbReference>
<reference evidence="5 6" key="1">
    <citation type="journal article" date="2018" name="Gigascience">
        <title>Genomes of trombidid mites reveal novel predicted allergens and laterally-transferred genes associated with secondary metabolism.</title>
        <authorList>
            <person name="Dong X."/>
            <person name="Chaisiri K."/>
            <person name="Xia D."/>
            <person name="Armstrong S.D."/>
            <person name="Fang Y."/>
            <person name="Donnelly M.J."/>
            <person name="Kadowaki T."/>
            <person name="McGarry J.W."/>
            <person name="Darby A.C."/>
            <person name="Makepeace B.L."/>
        </authorList>
    </citation>
    <scope>NUCLEOTIDE SEQUENCE [LARGE SCALE GENOMIC DNA]</scope>
    <source>
        <strain evidence="5">UoL-UT</strain>
    </source>
</reference>
<keyword evidence="2 4" id="KW-1133">Transmembrane helix</keyword>
<evidence type="ECO:0000313" key="6">
    <source>
        <dbReference type="Proteomes" id="UP000288716"/>
    </source>
</evidence>
<dbReference type="AlphaFoldDB" id="A0A443SBI5"/>
<dbReference type="InterPro" id="IPR011701">
    <property type="entry name" value="MFS"/>
</dbReference>
<keyword evidence="5" id="KW-0813">Transport</keyword>
<dbReference type="Gene3D" id="1.20.1250.20">
    <property type="entry name" value="MFS general substrate transporter like domains"/>
    <property type="match status" value="1"/>
</dbReference>
<keyword evidence="6" id="KW-1185">Reference proteome</keyword>
<evidence type="ECO:0000313" key="5">
    <source>
        <dbReference type="EMBL" id="RWS24908.1"/>
    </source>
</evidence>
<gene>
    <name evidence="5" type="ORF">B4U80_13837</name>
</gene>
<dbReference type="PANTHER" id="PTHR23121">
    <property type="entry name" value="SODIUM-DEPENDENT GLUCOSE TRANSPORTER 1"/>
    <property type="match status" value="1"/>
</dbReference>
<comment type="caution">
    <text evidence="5">The sequence shown here is derived from an EMBL/GenBank/DDBJ whole genome shotgun (WGS) entry which is preliminary data.</text>
</comment>
<evidence type="ECO:0000256" key="2">
    <source>
        <dbReference type="ARBA" id="ARBA00022989"/>
    </source>
</evidence>
<dbReference type="SUPFAM" id="SSF103473">
    <property type="entry name" value="MFS general substrate transporter"/>
    <property type="match status" value="1"/>
</dbReference>
<feature type="transmembrane region" description="Helical" evidence="4">
    <location>
        <begin position="230"/>
        <end position="252"/>
    </location>
</feature>
<feature type="transmembrane region" description="Helical" evidence="4">
    <location>
        <begin position="44"/>
        <end position="65"/>
    </location>
</feature>
<dbReference type="PANTHER" id="PTHR23121:SF9">
    <property type="entry name" value="SODIUM-DEPENDENT GLUCOSE TRANSPORTER 1"/>
    <property type="match status" value="1"/>
</dbReference>
<dbReference type="GO" id="GO:0022857">
    <property type="term" value="F:transmembrane transporter activity"/>
    <property type="evidence" value="ECO:0007669"/>
    <property type="project" value="InterPro"/>
</dbReference>
<keyword evidence="3 4" id="KW-0472">Membrane</keyword>